<dbReference type="EMBL" id="UWOC01000136">
    <property type="protein sequence ID" value="VCU08826.1"/>
    <property type="molecule type" value="Genomic_DNA"/>
</dbReference>
<comment type="caution">
    <text evidence="10">The sequence shown here is derived from an EMBL/GenBank/DDBJ whole genome shotgun (WGS) entry which is preliminary data.</text>
</comment>
<feature type="transmembrane region" description="Helical" evidence="9">
    <location>
        <begin position="20"/>
        <end position="42"/>
    </location>
</feature>
<evidence type="ECO:0000313" key="10">
    <source>
        <dbReference type="EMBL" id="VCU08826.1"/>
    </source>
</evidence>
<evidence type="ECO:0000256" key="2">
    <source>
        <dbReference type="ARBA" id="ARBA00022475"/>
    </source>
</evidence>
<feature type="transmembrane region" description="Helical" evidence="9">
    <location>
        <begin position="122"/>
        <end position="138"/>
    </location>
</feature>
<organism evidence="10 11">
    <name type="scientific">Rhodoplanes serenus</name>
    <dbReference type="NCBI Taxonomy" id="200615"/>
    <lineage>
        <taxon>Bacteria</taxon>
        <taxon>Pseudomonadati</taxon>
        <taxon>Pseudomonadota</taxon>
        <taxon>Alphaproteobacteria</taxon>
        <taxon>Hyphomicrobiales</taxon>
        <taxon>Nitrobacteraceae</taxon>
        <taxon>Rhodoplanes</taxon>
    </lineage>
</organism>
<feature type="region of interest" description="Disordered" evidence="8">
    <location>
        <begin position="418"/>
        <end position="444"/>
    </location>
</feature>
<reference evidence="11" key="1">
    <citation type="submission" date="2018-10" db="EMBL/GenBank/DDBJ databases">
        <authorList>
            <person name="Peiro R."/>
            <person name="Begona"/>
            <person name="Cbmso G."/>
            <person name="Lopez M."/>
            <person name="Gonzalez S."/>
            <person name="Sacristan E."/>
            <person name="Castillo E."/>
        </authorList>
    </citation>
    <scope>NUCLEOTIDE SEQUENCE [LARGE SCALE GENOMIC DNA]</scope>
</reference>
<evidence type="ECO:0000256" key="3">
    <source>
        <dbReference type="ARBA" id="ARBA00022676"/>
    </source>
</evidence>
<dbReference type="GO" id="GO:0016763">
    <property type="term" value="F:pentosyltransferase activity"/>
    <property type="evidence" value="ECO:0007669"/>
    <property type="project" value="TreeGrafter"/>
</dbReference>
<feature type="transmembrane region" description="Helical" evidence="9">
    <location>
        <begin position="337"/>
        <end position="356"/>
    </location>
</feature>
<evidence type="ECO:0000313" key="11">
    <source>
        <dbReference type="Proteomes" id="UP000289200"/>
    </source>
</evidence>
<gene>
    <name evidence="10" type="ORF">RHODGE_RHODGE_01988</name>
</gene>
<keyword evidence="11" id="KW-1185">Reference proteome</keyword>
<keyword evidence="5 9" id="KW-0812">Transmembrane</keyword>
<evidence type="ECO:0000256" key="6">
    <source>
        <dbReference type="ARBA" id="ARBA00022989"/>
    </source>
</evidence>
<dbReference type="GO" id="GO:0009103">
    <property type="term" value="P:lipopolysaccharide biosynthetic process"/>
    <property type="evidence" value="ECO:0007669"/>
    <property type="project" value="UniProtKB-ARBA"/>
</dbReference>
<feature type="transmembrane region" description="Helical" evidence="9">
    <location>
        <begin position="216"/>
        <end position="234"/>
    </location>
</feature>
<dbReference type="InterPro" id="IPR050297">
    <property type="entry name" value="LipidA_mod_glycosyltrf_83"/>
</dbReference>
<evidence type="ECO:0008006" key="12">
    <source>
        <dbReference type="Google" id="ProtNLM"/>
    </source>
</evidence>
<comment type="subcellular location">
    <subcellularLocation>
        <location evidence="1">Cell membrane</location>
        <topology evidence="1">Multi-pass membrane protein</topology>
    </subcellularLocation>
</comment>
<dbReference type="PROSITE" id="PS51257">
    <property type="entry name" value="PROKAR_LIPOPROTEIN"/>
    <property type="match status" value="1"/>
</dbReference>
<protein>
    <recommendedName>
        <fullName evidence="12">Glycosyltransferase RgtA/B/C/D-like domain-containing protein</fullName>
    </recommendedName>
</protein>
<keyword evidence="6 9" id="KW-1133">Transmembrane helix</keyword>
<evidence type="ECO:0000256" key="8">
    <source>
        <dbReference type="SAM" id="MobiDB-lite"/>
    </source>
</evidence>
<dbReference type="AlphaFoldDB" id="A0A447CU64"/>
<feature type="transmembrane region" description="Helical" evidence="9">
    <location>
        <begin position="393"/>
        <end position="409"/>
    </location>
</feature>
<dbReference type="Proteomes" id="UP000289200">
    <property type="component" value="Unassembled WGS sequence"/>
</dbReference>
<keyword evidence="2" id="KW-1003">Cell membrane</keyword>
<evidence type="ECO:0000256" key="4">
    <source>
        <dbReference type="ARBA" id="ARBA00022679"/>
    </source>
</evidence>
<proteinExistence type="predicted"/>
<keyword evidence="7 9" id="KW-0472">Membrane</keyword>
<feature type="transmembrane region" description="Helical" evidence="9">
    <location>
        <begin position="181"/>
        <end position="210"/>
    </location>
</feature>
<accession>A0A447CU64</accession>
<evidence type="ECO:0000256" key="1">
    <source>
        <dbReference type="ARBA" id="ARBA00004651"/>
    </source>
</evidence>
<evidence type="ECO:0000256" key="7">
    <source>
        <dbReference type="ARBA" id="ARBA00023136"/>
    </source>
</evidence>
<evidence type="ECO:0000256" key="5">
    <source>
        <dbReference type="ARBA" id="ARBA00022692"/>
    </source>
</evidence>
<evidence type="ECO:0000256" key="9">
    <source>
        <dbReference type="SAM" id="Phobius"/>
    </source>
</evidence>
<dbReference type="PANTHER" id="PTHR33908:SF11">
    <property type="entry name" value="MEMBRANE PROTEIN"/>
    <property type="match status" value="1"/>
</dbReference>
<keyword evidence="4" id="KW-0808">Transferase</keyword>
<keyword evidence="3" id="KW-0328">Glycosyltransferase</keyword>
<feature type="transmembrane region" description="Helical" evidence="9">
    <location>
        <begin position="92"/>
        <end position="110"/>
    </location>
</feature>
<feature type="transmembrane region" description="Helical" evidence="9">
    <location>
        <begin position="368"/>
        <end position="387"/>
    </location>
</feature>
<dbReference type="PANTHER" id="PTHR33908">
    <property type="entry name" value="MANNOSYLTRANSFERASE YKCB-RELATED"/>
    <property type="match status" value="1"/>
</dbReference>
<name>A0A447CU64_9BRAD</name>
<dbReference type="GO" id="GO:0005886">
    <property type="term" value="C:plasma membrane"/>
    <property type="evidence" value="ECO:0007669"/>
    <property type="project" value="UniProtKB-SubCell"/>
</dbReference>
<sequence>MRSRLAQGATVHTSKSRNIIIVSAAIVIAGGCLYSINLGLAIDFWDEKEYLEIARSLAGGWLFSRDSVNPTAFRPPAYPAMMALFVEFDYEVVVLRILNYVILACTLVVAAKVASEIASSRMAGGLAAGFFFLYPVLFYTAGRLYPQTLAAFFLLGALYLLRNIDDNNLRIGLSRSVLRSVACGIVFGLLILTVPTFIFSLLVCVIWLVLKFDKKSLLSGCVILVVAIGVVLVWSARNYYVFNSFIFVSTNSGLNLLLGNSKNTLPNSGVDVDLSSYEPREPLGEVELDRYYRREAIQFIVSNPERAAFLYLRKLVNYFNYKVGQVSKVRTVGMQDIIMFASYNFLLAILVVRLIFSRRYLIGRYEALLLAIYFGNALFSAIFFTRVRFRLPFDWLLIVVAASFLASVFERKFVESNGGATRVGPQASGDDRDEKDGGSPLRSR</sequence>